<comment type="caution">
    <text evidence="2">The sequence shown here is derived from an EMBL/GenBank/DDBJ whole genome shotgun (WGS) entry which is preliminary data.</text>
</comment>
<keyword evidence="1" id="KW-1133">Transmembrane helix</keyword>
<dbReference type="Proteomes" id="UP000309138">
    <property type="component" value="Unassembled WGS sequence"/>
</dbReference>
<evidence type="ECO:0008006" key="4">
    <source>
        <dbReference type="Google" id="ProtNLM"/>
    </source>
</evidence>
<accession>A0A4U1L4P2</accession>
<feature type="transmembrane region" description="Helical" evidence="1">
    <location>
        <begin position="21"/>
        <end position="42"/>
    </location>
</feature>
<keyword evidence="3" id="KW-1185">Reference proteome</keyword>
<feature type="transmembrane region" description="Helical" evidence="1">
    <location>
        <begin position="101"/>
        <end position="121"/>
    </location>
</feature>
<keyword evidence="1" id="KW-0812">Transmembrane</keyword>
<protein>
    <recommendedName>
        <fullName evidence="4">Oligosaccharide repeat unit polymerase</fullName>
    </recommendedName>
</protein>
<organism evidence="2 3">
    <name type="scientific">Sphingomonas baiyangensis</name>
    <dbReference type="NCBI Taxonomy" id="2572576"/>
    <lineage>
        <taxon>Bacteria</taxon>
        <taxon>Pseudomonadati</taxon>
        <taxon>Pseudomonadota</taxon>
        <taxon>Alphaproteobacteria</taxon>
        <taxon>Sphingomonadales</taxon>
        <taxon>Sphingomonadaceae</taxon>
        <taxon>Sphingomonas</taxon>
    </lineage>
</organism>
<name>A0A4U1L4P2_9SPHN</name>
<gene>
    <name evidence="2" type="ORF">FBR43_14895</name>
</gene>
<dbReference type="AlphaFoldDB" id="A0A4U1L4P2"/>
<feature type="transmembrane region" description="Helical" evidence="1">
    <location>
        <begin position="221"/>
        <end position="240"/>
    </location>
</feature>
<sequence length="443" mass="48045">MLSTASAAAVLVATRRNKGPTWAMAAMWLLCLLPLAVGMISYRFVSPSNLLPDALIAGSILCVAFGALVEHLFRGRYRSAPPDSVRADADFVAMRSLARGLWLIGMTGGACVILDFVVSGGSLLNLTELRDSFVTRETASVFARLGSVLTWACLFCYFFALVFRDRLRPLALLFFMAPIAAYLLGALLSAGRQAAFQVLIFTILGQVIYRLRNPGARSGRALLPVVAGLMIAYMGFIAVARNDNQISDIKAEVLERLFLFDTANWFEALLGLFGGGIRNVMVEAIVYFTSPIALFDRFLDIGLEGISSGAMNFPFVFRQLEPLTGIDVAQMYQWKVAALDAQGVIGVGWTTAISHIIMDFGFAEAGIALVVQGYLGAWAWRRALTGGDLVDCMLAALFTTAAVYLPLLPAFADTNLFLTTLACIAWRLFGPKTLRDAGEAVRI</sequence>
<keyword evidence="1" id="KW-0472">Membrane</keyword>
<proteinExistence type="predicted"/>
<reference evidence="2 3" key="1">
    <citation type="submission" date="2019-04" db="EMBL/GenBank/DDBJ databases">
        <authorList>
            <person name="Yang Y."/>
            <person name="Wei D."/>
        </authorList>
    </citation>
    <scope>NUCLEOTIDE SEQUENCE [LARGE SCALE GENOMIC DNA]</scope>
    <source>
        <strain evidence="2 3">L-1-4w-11</strain>
    </source>
</reference>
<evidence type="ECO:0000313" key="2">
    <source>
        <dbReference type="EMBL" id="TKD51887.1"/>
    </source>
</evidence>
<evidence type="ECO:0000256" key="1">
    <source>
        <dbReference type="SAM" id="Phobius"/>
    </source>
</evidence>
<feature type="transmembrane region" description="Helical" evidence="1">
    <location>
        <begin position="141"/>
        <end position="163"/>
    </location>
</feature>
<feature type="transmembrane region" description="Helical" evidence="1">
    <location>
        <begin position="170"/>
        <end position="188"/>
    </location>
</feature>
<feature type="transmembrane region" description="Helical" evidence="1">
    <location>
        <begin position="194"/>
        <end position="209"/>
    </location>
</feature>
<feature type="transmembrane region" description="Helical" evidence="1">
    <location>
        <begin position="54"/>
        <end position="73"/>
    </location>
</feature>
<dbReference type="EMBL" id="SWKR01000002">
    <property type="protein sequence ID" value="TKD51887.1"/>
    <property type="molecule type" value="Genomic_DNA"/>
</dbReference>
<evidence type="ECO:0000313" key="3">
    <source>
        <dbReference type="Proteomes" id="UP000309138"/>
    </source>
</evidence>